<dbReference type="InterPro" id="IPR013656">
    <property type="entry name" value="PAS_4"/>
</dbReference>
<dbReference type="Gene3D" id="3.30.565.10">
    <property type="entry name" value="Histidine kinase-like ATPase, C-terminal domain"/>
    <property type="match status" value="1"/>
</dbReference>
<dbReference type="SMART" id="SM00138">
    <property type="entry name" value="MeTrc"/>
    <property type="match status" value="1"/>
</dbReference>
<dbReference type="SUPFAM" id="SSF52172">
    <property type="entry name" value="CheY-like"/>
    <property type="match status" value="1"/>
</dbReference>
<dbReference type="InterPro" id="IPR000780">
    <property type="entry name" value="CheR_MeTrfase"/>
</dbReference>
<feature type="domain" description="Histidine kinase" evidence="14">
    <location>
        <begin position="1243"/>
        <end position="1459"/>
    </location>
</feature>
<dbReference type="Pfam" id="PF00512">
    <property type="entry name" value="HisKA"/>
    <property type="match status" value="1"/>
</dbReference>
<dbReference type="InterPro" id="IPR000014">
    <property type="entry name" value="PAS"/>
</dbReference>
<dbReference type="InterPro" id="IPR013655">
    <property type="entry name" value="PAS_fold_3"/>
</dbReference>
<dbReference type="PROSITE" id="PS50112">
    <property type="entry name" value="PAS"/>
    <property type="match status" value="1"/>
</dbReference>
<dbReference type="Pfam" id="PF08447">
    <property type="entry name" value="PAS_3"/>
    <property type="match status" value="1"/>
</dbReference>
<keyword evidence="13" id="KW-0175">Coiled coil</keyword>
<evidence type="ECO:0000256" key="13">
    <source>
        <dbReference type="SAM" id="Coils"/>
    </source>
</evidence>
<keyword evidence="20" id="KW-1185">Reference proteome</keyword>
<dbReference type="InterPro" id="IPR036097">
    <property type="entry name" value="HisK_dim/P_sf"/>
</dbReference>
<evidence type="ECO:0000256" key="7">
    <source>
        <dbReference type="ARBA" id="ARBA00022777"/>
    </source>
</evidence>
<evidence type="ECO:0000259" key="17">
    <source>
        <dbReference type="PROSITE" id="PS50113"/>
    </source>
</evidence>
<dbReference type="Gene3D" id="2.10.70.100">
    <property type="match status" value="1"/>
</dbReference>
<dbReference type="PANTHER" id="PTHR43047">
    <property type="entry name" value="TWO-COMPONENT HISTIDINE PROTEIN KINASE"/>
    <property type="match status" value="1"/>
</dbReference>
<protein>
    <recommendedName>
        <fullName evidence="3">histidine kinase</fullName>
        <ecNumber evidence="3">2.7.13.3</ecNumber>
    </recommendedName>
</protein>
<feature type="domain" description="PAC" evidence="17">
    <location>
        <begin position="1173"/>
        <end position="1225"/>
    </location>
</feature>
<keyword evidence="6" id="KW-0547">Nucleotide-binding</keyword>
<dbReference type="InterPro" id="IPR001789">
    <property type="entry name" value="Sig_transdc_resp-reg_receiver"/>
</dbReference>
<comment type="catalytic activity">
    <reaction evidence="1">
        <text>ATP + protein L-histidine = ADP + protein N-phospho-L-histidine.</text>
        <dbReference type="EC" id="2.7.13.3"/>
    </reaction>
</comment>
<evidence type="ECO:0000256" key="4">
    <source>
        <dbReference type="ARBA" id="ARBA00022553"/>
    </source>
</evidence>
<keyword evidence="8" id="KW-0067">ATP-binding</keyword>
<dbReference type="PROSITE" id="PS50113">
    <property type="entry name" value="PAC"/>
    <property type="match status" value="1"/>
</dbReference>
<dbReference type="FunFam" id="3.30.565.10:FF:000010">
    <property type="entry name" value="Sensor histidine kinase RcsC"/>
    <property type="match status" value="1"/>
</dbReference>
<evidence type="ECO:0000256" key="8">
    <source>
        <dbReference type="ARBA" id="ARBA00022840"/>
    </source>
</evidence>
<evidence type="ECO:0000259" key="16">
    <source>
        <dbReference type="PROSITE" id="PS50112"/>
    </source>
</evidence>
<dbReference type="GO" id="GO:0008757">
    <property type="term" value="F:S-adenosylmethionine-dependent methyltransferase activity"/>
    <property type="evidence" value="ECO:0007669"/>
    <property type="project" value="InterPro"/>
</dbReference>
<dbReference type="Gene3D" id="3.40.50.150">
    <property type="entry name" value="Vaccinia Virus protein VP39"/>
    <property type="match status" value="1"/>
</dbReference>
<dbReference type="InterPro" id="IPR005467">
    <property type="entry name" value="His_kinase_dom"/>
</dbReference>
<feature type="coiled-coil region" evidence="13">
    <location>
        <begin position="654"/>
        <end position="730"/>
    </location>
</feature>
<keyword evidence="9" id="KW-0902">Two-component regulatory system</keyword>
<dbReference type="Gene3D" id="3.40.50.2300">
    <property type="match status" value="1"/>
</dbReference>
<dbReference type="Gene3D" id="1.10.287.130">
    <property type="match status" value="1"/>
</dbReference>
<feature type="domain" description="PAS" evidence="16">
    <location>
        <begin position="970"/>
        <end position="1014"/>
    </location>
</feature>
<feature type="modified residue" description="4-aspartylphosphate" evidence="12">
    <location>
        <position position="1545"/>
    </location>
</feature>
<dbReference type="SMART" id="SM00388">
    <property type="entry name" value="HisKA"/>
    <property type="match status" value="1"/>
</dbReference>
<evidence type="ECO:0000256" key="6">
    <source>
        <dbReference type="ARBA" id="ARBA00022741"/>
    </source>
</evidence>
<keyword evidence="4 12" id="KW-0597">Phosphoprotein</keyword>
<evidence type="ECO:0000256" key="1">
    <source>
        <dbReference type="ARBA" id="ARBA00000085"/>
    </source>
</evidence>
<keyword evidence="5 19" id="KW-0808">Transferase</keyword>
<keyword evidence="11" id="KW-0131">Cell cycle</keyword>
<dbReference type="PROSITE" id="PS50109">
    <property type="entry name" value="HIS_KIN"/>
    <property type="match status" value="1"/>
</dbReference>
<keyword evidence="7 19" id="KW-0418">Kinase</keyword>
<dbReference type="CDD" id="cd17546">
    <property type="entry name" value="REC_hyHK_CKI1_RcsC-like"/>
    <property type="match status" value="1"/>
</dbReference>
<feature type="domain" description="Response regulatory" evidence="15">
    <location>
        <begin position="1490"/>
        <end position="1610"/>
    </location>
</feature>
<dbReference type="FunFam" id="1.10.287.130:FF:000038">
    <property type="entry name" value="Sensory transduction histidine kinase"/>
    <property type="match status" value="1"/>
</dbReference>
<evidence type="ECO:0000256" key="12">
    <source>
        <dbReference type="PROSITE-ProRule" id="PRU00169"/>
    </source>
</evidence>
<dbReference type="SUPFAM" id="SSF47757">
    <property type="entry name" value="Chemotaxis receptor methyltransferase CheR, N-terminal domain"/>
    <property type="match status" value="1"/>
</dbReference>
<evidence type="ECO:0000313" key="20">
    <source>
        <dbReference type="Proteomes" id="UP000320390"/>
    </source>
</evidence>
<dbReference type="Pfam" id="PF00072">
    <property type="entry name" value="Response_reg"/>
    <property type="match status" value="1"/>
</dbReference>
<dbReference type="GO" id="GO:0000155">
    <property type="term" value="F:phosphorelay sensor kinase activity"/>
    <property type="evidence" value="ECO:0007669"/>
    <property type="project" value="InterPro"/>
</dbReference>
<dbReference type="InterPro" id="IPR029063">
    <property type="entry name" value="SAM-dependent_MTases_sf"/>
</dbReference>
<evidence type="ECO:0000259" key="15">
    <source>
        <dbReference type="PROSITE" id="PS50110"/>
    </source>
</evidence>
<dbReference type="Pfam" id="PF02518">
    <property type="entry name" value="HATPase_c"/>
    <property type="match status" value="1"/>
</dbReference>
<dbReference type="CDD" id="cd16922">
    <property type="entry name" value="HATPase_EvgS-ArcB-TorS-like"/>
    <property type="match status" value="1"/>
</dbReference>
<sequence length="1626" mass="178645">MGGQDLSSARPIPRLPMKLREFDSPADEVENPLPVVAIACADGHGAAIDGLMESIRRLGRAVVLVPSHLVAAEAQGDGTRHGQGEGPAEAWGESAREGSAVDPIDVAEDVPVPVGVDHLPVVDDRGTAGTYLVEPMVGSGPLALDEFARRVANVFGDRAVFIAWGSIHPTDLARIEEAAAHAAAFVRLQNDFSGEMDEAQARIVEKHLRRVRGAETSDFHAEIHALLPEFAEAALHHSTLDLRHYKHGTLVRRIAQRIGVVRAGSPTEYLKQLKASASESLALVQSVLIGVTSFFRDPEAFAALRRRIETRLIEDSAAGLTGTFRIWVPGCSTGEEAYSLAILTAELLRVLHSDRPFQVFATDLNAAALVKARRGDYAEGSLEPLDAALRDRYFDERGGQWRLKESLRERVLFSVHNLINDPPLNRMDLVSCRNLMIYLGPHLQKKLFPLFHFALAPGGTLFLGSSESLLEHKSLFDPVEERFNIAVRRDVAPQRLVHNQAASGPSLAKGRLPGDAEPRPIDLVDLMKGIVLDEFVPASIVIDGDGQIRAASPGMDPFLSVTAGEFRNNIFWLARPGLRPALRAAIGQATAHKRRVVVDRVWVQRDDAQQQMMITVQPMPSSGVGSGLFLVVFHEVGLPVEAHAPEEAASTDHALALEAELSKLRREYEDTVQRLEAANEELKSGNEELISINEELRSTNDELNASKEEVQRAHAQLARVHDEVENLLLNTEAATIFLDGENRILRYTPTATRIFNILPADVGRPLHHLTHLADQMPSMDAGEEHSNLRRITLKDGSVMQRRVRPLTASDGTKIGRVINFDDITTVDRARREEAARLSELRAVYASAGVGLALVTRDLVITSANRQFSSLLLAGKKNVSGKALGSAAGLELDYVLPPDMMEGIQSLVLALSSNEQTAFHVELRGRTHDGEWRSWRVSGRRTSAEPVASGFSLAVDDISERVEAENRALKSSAFLRSIVDAVEAFIGVCDSEGRLTECNRQLLEAIDATSDEVLGLPFEQTPWWSHDEATRMVVKELVQQALAGESVRRTLTYRNAGGEVRHLDFQASPMQGSSGANVQAVVSGFDTEERFQTSERLRLLNRQLEIALRSVEMGTWWWFLDSDELLFDAPERALWGLDATEEVTLKKVMALVHPDDVQGLDEALSTAIEAESTYEHSFRVLRPDGTLRRLGAQGETFIDEESKRRVLVGVNWDTTEEFERSQELEEARRQAEAANRAKSEFLANMSHEIRTPMTAILGYADILAKHLKDPDNTNLVETIRRNGRFLLEILNDILDLAKIESGMLPVQLVPTPPEQVVEEVASLMQVRAIEKGIDLKVEYDTQLPTAVECDPIRLRQVLLNLVGNAVKFTDRGGVAIRVTANSSSALFEVEDTGIGIDPMDIPTLFEPFTQVDNSSQRERGGTGLGLTISRRLCQAMSGDLTVNSQPGAGSKFTVSLPIKDYPPVPRTVLPVTPSTARASEPFSERAVLDRRVLVVDDRRDVRSLVQFLFEDAGAEVLLASHGKEAVERYEGSRRPGASPIDLIIMDMQMPVMDGYAAARHLRKIGCKLPIIAVTAHAMQGELEKCLEAGCTDYTTKPIDGDLLLRMASALLPDGPAGLGAEKDRELT</sequence>
<proteinExistence type="predicted"/>
<dbReference type="Pfam" id="PF08448">
    <property type="entry name" value="PAS_4"/>
    <property type="match status" value="1"/>
</dbReference>
<dbReference type="InterPro" id="IPR003594">
    <property type="entry name" value="HATPase_dom"/>
</dbReference>
<dbReference type="Gene3D" id="3.30.450.20">
    <property type="entry name" value="PAS domain"/>
    <property type="match status" value="4"/>
</dbReference>
<dbReference type="SMART" id="SM00091">
    <property type="entry name" value="PAS"/>
    <property type="match status" value="5"/>
</dbReference>
<dbReference type="NCBIfam" id="TIGR00229">
    <property type="entry name" value="sensory_box"/>
    <property type="match status" value="1"/>
</dbReference>
<reference evidence="19 20" key="1">
    <citation type="submission" date="2019-02" db="EMBL/GenBank/DDBJ databases">
        <title>Deep-cultivation of Planctomycetes and their phenomic and genomic characterization uncovers novel biology.</title>
        <authorList>
            <person name="Wiegand S."/>
            <person name="Jogler M."/>
            <person name="Boedeker C."/>
            <person name="Pinto D."/>
            <person name="Vollmers J."/>
            <person name="Rivas-Marin E."/>
            <person name="Kohn T."/>
            <person name="Peeters S.H."/>
            <person name="Heuer A."/>
            <person name="Rast P."/>
            <person name="Oberbeckmann S."/>
            <person name="Bunk B."/>
            <person name="Jeske O."/>
            <person name="Meyerdierks A."/>
            <person name="Storesund J.E."/>
            <person name="Kallscheuer N."/>
            <person name="Luecker S."/>
            <person name="Lage O.M."/>
            <person name="Pohl T."/>
            <person name="Merkel B.J."/>
            <person name="Hornburger P."/>
            <person name="Mueller R.-W."/>
            <person name="Bruemmer F."/>
            <person name="Labrenz M."/>
            <person name="Spormann A.M."/>
            <person name="Op den Camp H."/>
            <person name="Overmann J."/>
            <person name="Amann R."/>
            <person name="Jetten M.S.M."/>
            <person name="Mascher T."/>
            <person name="Medema M.H."/>
            <person name="Devos D.P."/>
            <person name="Kaster A.-K."/>
            <person name="Ovreas L."/>
            <person name="Rohde M."/>
            <person name="Galperin M.Y."/>
            <person name="Jogler C."/>
        </authorList>
    </citation>
    <scope>NUCLEOTIDE SEQUENCE [LARGE SCALE GENOMIC DNA]</scope>
    <source>
        <strain evidence="19 20">Poly30</strain>
    </source>
</reference>
<dbReference type="InterPro" id="IPR003661">
    <property type="entry name" value="HisK_dim/P_dom"/>
</dbReference>
<dbReference type="PANTHER" id="PTHR43047:SF72">
    <property type="entry name" value="OSMOSENSING HISTIDINE PROTEIN KINASE SLN1"/>
    <property type="match status" value="1"/>
</dbReference>
<dbReference type="InterPro" id="IPR022642">
    <property type="entry name" value="CheR_C"/>
</dbReference>
<evidence type="ECO:0000256" key="2">
    <source>
        <dbReference type="ARBA" id="ARBA00004370"/>
    </source>
</evidence>
<dbReference type="PROSITE" id="PS50123">
    <property type="entry name" value="CHER"/>
    <property type="match status" value="1"/>
</dbReference>
<evidence type="ECO:0000259" key="14">
    <source>
        <dbReference type="PROSITE" id="PS50109"/>
    </source>
</evidence>
<evidence type="ECO:0000313" key="19">
    <source>
        <dbReference type="EMBL" id="QDV08911.1"/>
    </source>
</evidence>
<dbReference type="InterPro" id="IPR001610">
    <property type="entry name" value="PAC"/>
</dbReference>
<dbReference type="PROSITE" id="PS50110">
    <property type="entry name" value="RESPONSE_REGULATORY"/>
    <property type="match status" value="1"/>
</dbReference>
<feature type="domain" description="CheR-type methyltransferase" evidence="18">
    <location>
        <begin position="229"/>
        <end position="469"/>
    </location>
</feature>
<comment type="subcellular location">
    <subcellularLocation>
        <location evidence="2">Membrane</location>
    </subcellularLocation>
</comment>
<dbReference type="CDD" id="cd00130">
    <property type="entry name" value="PAS"/>
    <property type="match status" value="3"/>
</dbReference>
<evidence type="ECO:0000256" key="10">
    <source>
        <dbReference type="ARBA" id="ARBA00023136"/>
    </source>
</evidence>
<dbReference type="EC" id="2.7.13.3" evidence="3"/>
<dbReference type="GO" id="GO:0009927">
    <property type="term" value="F:histidine phosphotransfer kinase activity"/>
    <property type="evidence" value="ECO:0007669"/>
    <property type="project" value="TreeGrafter"/>
</dbReference>
<accession>A0A518EXW0</accession>
<dbReference type="CDD" id="cd00082">
    <property type="entry name" value="HisKA"/>
    <property type="match status" value="1"/>
</dbReference>
<dbReference type="SMART" id="SM00387">
    <property type="entry name" value="HATPase_c"/>
    <property type="match status" value="1"/>
</dbReference>
<dbReference type="PRINTS" id="PR00996">
    <property type="entry name" value="CHERMTFRASE"/>
</dbReference>
<evidence type="ECO:0000256" key="5">
    <source>
        <dbReference type="ARBA" id="ARBA00022679"/>
    </source>
</evidence>
<dbReference type="SUPFAM" id="SSF47384">
    <property type="entry name" value="Homodimeric domain of signal transducing histidine kinase"/>
    <property type="match status" value="1"/>
</dbReference>
<dbReference type="InterPro" id="IPR000700">
    <property type="entry name" value="PAS-assoc_C"/>
</dbReference>
<evidence type="ECO:0000259" key="18">
    <source>
        <dbReference type="PROSITE" id="PS50123"/>
    </source>
</evidence>
<dbReference type="SUPFAM" id="SSF55785">
    <property type="entry name" value="PYP-like sensor domain (PAS domain)"/>
    <property type="match status" value="4"/>
</dbReference>
<dbReference type="SUPFAM" id="SSF55874">
    <property type="entry name" value="ATPase domain of HSP90 chaperone/DNA topoisomerase II/histidine kinase"/>
    <property type="match status" value="1"/>
</dbReference>
<keyword evidence="10" id="KW-0472">Membrane</keyword>
<evidence type="ECO:0000256" key="11">
    <source>
        <dbReference type="ARBA" id="ARBA00023306"/>
    </source>
</evidence>
<gene>
    <name evidence="19" type="primary">luxQ_9</name>
    <name evidence="19" type="ORF">Poly30_44660</name>
</gene>
<dbReference type="InterPro" id="IPR036890">
    <property type="entry name" value="HATPase_C_sf"/>
</dbReference>
<evidence type="ECO:0000256" key="3">
    <source>
        <dbReference type="ARBA" id="ARBA00012438"/>
    </source>
</evidence>
<name>A0A518EXW0_9BACT</name>
<dbReference type="EMBL" id="CP036434">
    <property type="protein sequence ID" value="QDV08911.1"/>
    <property type="molecule type" value="Genomic_DNA"/>
</dbReference>
<organism evidence="19 20">
    <name type="scientific">Saltatorellus ferox</name>
    <dbReference type="NCBI Taxonomy" id="2528018"/>
    <lineage>
        <taxon>Bacteria</taxon>
        <taxon>Pseudomonadati</taxon>
        <taxon>Planctomycetota</taxon>
        <taxon>Planctomycetia</taxon>
        <taxon>Planctomycetia incertae sedis</taxon>
        <taxon>Saltatorellus</taxon>
    </lineage>
</organism>
<dbReference type="SMART" id="SM00086">
    <property type="entry name" value="PAC"/>
    <property type="match status" value="3"/>
</dbReference>
<dbReference type="InterPro" id="IPR035965">
    <property type="entry name" value="PAS-like_dom_sf"/>
</dbReference>
<dbReference type="SUPFAM" id="SSF53335">
    <property type="entry name" value="S-adenosyl-L-methionine-dependent methyltransferases"/>
    <property type="match status" value="1"/>
</dbReference>
<dbReference type="SMART" id="SM00448">
    <property type="entry name" value="REC"/>
    <property type="match status" value="1"/>
</dbReference>
<evidence type="ECO:0000256" key="9">
    <source>
        <dbReference type="ARBA" id="ARBA00023012"/>
    </source>
</evidence>
<dbReference type="Pfam" id="PF01739">
    <property type="entry name" value="CheR"/>
    <property type="match status" value="1"/>
</dbReference>
<dbReference type="GO" id="GO:0005524">
    <property type="term" value="F:ATP binding"/>
    <property type="evidence" value="ECO:0007669"/>
    <property type="project" value="UniProtKB-KW"/>
</dbReference>
<dbReference type="InterPro" id="IPR011006">
    <property type="entry name" value="CheY-like_superfamily"/>
</dbReference>
<dbReference type="GO" id="GO:0005886">
    <property type="term" value="C:plasma membrane"/>
    <property type="evidence" value="ECO:0007669"/>
    <property type="project" value="TreeGrafter"/>
</dbReference>
<dbReference type="Pfam" id="PF13596">
    <property type="entry name" value="PAS_10"/>
    <property type="match status" value="1"/>
</dbReference>
<dbReference type="Proteomes" id="UP000320390">
    <property type="component" value="Chromosome"/>
</dbReference>